<dbReference type="AlphaFoldDB" id="A0A7M1QWB8"/>
<feature type="transmembrane region" description="Helical" evidence="19">
    <location>
        <begin position="135"/>
        <end position="157"/>
    </location>
</feature>
<evidence type="ECO:0000256" key="9">
    <source>
        <dbReference type="ARBA" id="ARBA00022516"/>
    </source>
</evidence>
<dbReference type="GO" id="GO:0005886">
    <property type="term" value="C:plasma membrane"/>
    <property type="evidence" value="ECO:0007669"/>
    <property type="project" value="UniProtKB-SubCell"/>
</dbReference>
<dbReference type="PANTHER" id="PTHR46382:SF1">
    <property type="entry name" value="PHOSPHATIDATE CYTIDYLYLTRANSFERASE"/>
    <property type="match status" value="1"/>
</dbReference>
<feature type="transmembrane region" description="Helical" evidence="19">
    <location>
        <begin position="229"/>
        <end position="251"/>
    </location>
</feature>
<evidence type="ECO:0000256" key="10">
    <source>
        <dbReference type="ARBA" id="ARBA00022679"/>
    </source>
</evidence>
<evidence type="ECO:0000256" key="11">
    <source>
        <dbReference type="ARBA" id="ARBA00022692"/>
    </source>
</evidence>
<evidence type="ECO:0000256" key="14">
    <source>
        <dbReference type="ARBA" id="ARBA00023098"/>
    </source>
</evidence>
<dbReference type="EC" id="2.7.7.41" evidence="6 18"/>
<keyword evidence="16" id="KW-0594">Phospholipid biosynthesis</keyword>
<keyword evidence="9" id="KW-0444">Lipid biosynthesis</keyword>
<evidence type="ECO:0000256" key="19">
    <source>
        <dbReference type="SAM" id="Phobius"/>
    </source>
</evidence>
<gene>
    <name evidence="20" type="ORF">INS88_03545</name>
</gene>
<sequence length="295" mass="31087">MVSSSTQAASIVSRLAPRPPKPPQQSHSRAGRNLKAAIPTALILLALLALSLFIRIEVFVGLVVVALGIAQWEMAGALLARRFKIPLLVLLTGQSAMLISTWVWGLNIALLIYFVTCAVAIVWNAYSRAKGITDALAGCFSLGWIGLMGSFAVAMAAMEHGALVISAFILLPVANDTGGWLAGIMFGKHPIAPSISPKKSWEGFVGSVIACLAVAVVFVGIVLDLGWPWVAAFAVATAVMSTAGDFAESLLKRDLTVKDMGSLFPGHGGMLDRIDSILFCAPVCYLLFAAGFGLF</sequence>
<organism evidence="20 21">
    <name type="scientific">Trueperella pecoris</name>
    <dbReference type="NCBI Taxonomy" id="2733571"/>
    <lineage>
        <taxon>Bacteria</taxon>
        <taxon>Bacillati</taxon>
        <taxon>Actinomycetota</taxon>
        <taxon>Actinomycetes</taxon>
        <taxon>Actinomycetales</taxon>
        <taxon>Actinomycetaceae</taxon>
        <taxon>Trueperella</taxon>
    </lineage>
</organism>
<name>A0A7M1QWB8_9ACTO</name>
<protein>
    <recommendedName>
        <fullName evidence="7 18">Phosphatidate cytidylyltransferase</fullName>
        <ecNumber evidence="6 18">2.7.7.41</ecNumber>
    </recommendedName>
</protein>
<evidence type="ECO:0000256" key="18">
    <source>
        <dbReference type="RuleBase" id="RU003938"/>
    </source>
</evidence>
<keyword evidence="15 19" id="KW-0472">Membrane</keyword>
<comment type="catalytic activity">
    <reaction evidence="1 18">
        <text>a 1,2-diacyl-sn-glycero-3-phosphate + CTP + H(+) = a CDP-1,2-diacyl-sn-glycerol + diphosphate</text>
        <dbReference type="Rhea" id="RHEA:16229"/>
        <dbReference type="ChEBI" id="CHEBI:15378"/>
        <dbReference type="ChEBI" id="CHEBI:33019"/>
        <dbReference type="ChEBI" id="CHEBI:37563"/>
        <dbReference type="ChEBI" id="CHEBI:58332"/>
        <dbReference type="ChEBI" id="CHEBI:58608"/>
        <dbReference type="EC" id="2.7.7.41"/>
    </reaction>
</comment>
<keyword evidence="21" id="KW-1185">Reference proteome</keyword>
<feature type="transmembrane region" description="Helical" evidence="19">
    <location>
        <begin position="60"/>
        <end position="80"/>
    </location>
</feature>
<keyword evidence="13 19" id="KW-1133">Transmembrane helix</keyword>
<evidence type="ECO:0000256" key="6">
    <source>
        <dbReference type="ARBA" id="ARBA00012487"/>
    </source>
</evidence>
<comment type="subcellular location">
    <subcellularLocation>
        <location evidence="2">Cell membrane</location>
        <topology evidence="2">Multi-pass membrane protein</topology>
    </subcellularLocation>
</comment>
<evidence type="ECO:0000313" key="21">
    <source>
        <dbReference type="Proteomes" id="UP000595053"/>
    </source>
</evidence>
<evidence type="ECO:0000256" key="17">
    <source>
        <dbReference type="ARBA" id="ARBA00023264"/>
    </source>
</evidence>
<dbReference type="Pfam" id="PF01148">
    <property type="entry name" value="CTP_transf_1"/>
    <property type="match status" value="1"/>
</dbReference>
<dbReference type="PROSITE" id="PS01315">
    <property type="entry name" value="CDS"/>
    <property type="match status" value="1"/>
</dbReference>
<feature type="transmembrane region" description="Helical" evidence="19">
    <location>
        <begin position="163"/>
        <end position="183"/>
    </location>
</feature>
<dbReference type="UniPathway" id="UPA00557">
    <property type="reaction ID" value="UER00614"/>
</dbReference>
<evidence type="ECO:0000256" key="13">
    <source>
        <dbReference type="ARBA" id="ARBA00022989"/>
    </source>
</evidence>
<dbReference type="Proteomes" id="UP000595053">
    <property type="component" value="Chromosome"/>
</dbReference>
<dbReference type="RefSeq" id="WP_197551580.1">
    <property type="nucleotide sequence ID" value="NZ_CP063213.1"/>
</dbReference>
<feature type="transmembrane region" description="Helical" evidence="19">
    <location>
        <begin position="276"/>
        <end position="294"/>
    </location>
</feature>
<comment type="pathway">
    <text evidence="4">Lipid metabolism.</text>
</comment>
<comment type="pathway">
    <text evidence="3 18">Phospholipid metabolism; CDP-diacylglycerol biosynthesis; CDP-diacylglycerol from sn-glycerol 3-phosphate: step 3/3.</text>
</comment>
<evidence type="ECO:0000256" key="8">
    <source>
        <dbReference type="ARBA" id="ARBA00022475"/>
    </source>
</evidence>
<dbReference type="EMBL" id="CP063213">
    <property type="protein sequence ID" value="QOR46289.1"/>
    <property type="molecule type" value="Genomic_DNA"/>
</dbReference>
<feature type="transmembrane region" description="Helical" evidence="19">
    <location>
        <begin position="36"/>
        <end position="54"/>
    </location>
</feature>
<comment type="similarity">
    <text evidence="5 18">Belongs to the CDS family.</text>
</comment>
<keyword evidence="14" id="KW-0443">Lipid metabolism</keyword>
<evidence type="ECO:0000256" key="2">
    <source>
        <dbReference type="ARBA" id="ARBA00004651"/>
    </source>
</evidence>
<keyword evidence="8" id="KW-1003">Cell membrane</keyword>
<evidence type="ECO:0000256" key="3">
    <source>
        <dbReference type="ARBA" id="ARBA00005119"/>
    </source>
</evidence>
<keyword evidence="11 18" id="KW-0812">Transmembrane</keyword>
<feature type="transmembrane region" description="Helical" evidence="19">
    <location>
        <begin position="204"/>
        <end position="223"/>
    </location>
</feature>
<dbReference type="GO" id="GO:0004605">
    <property type="term" value="F:phosphatidate cytidylyltransferase activity"/>
    <property type="evidence" value="ECO:0007669"/>
    <property type="project" value="UniProtKB-EC"/>
</dbReference>
<evidence type="ECO:0000256" key="7">
    <source>
        <dbReference type="ARBA" id="ARBA00019373"/>
    </source>
</evidence>
<evidence type="ECO:0000256" key="15">
    <source>
        <dbReference type="ARBA" id="ARBA00023136"/>
    </source>
</evidence>
<dbReference type="GO" id="GO:0016024">
    <property type="term" value="P:CDP-diacylglycerol biosynthetic process"/>
    <property type="evidence" value="ECO:0007669"/>
    <property type="project" value="UniProtKB-UniPathway"/>
</dbReference>
<evidence type="ECO:0000256" key="4">
    <source>
        <dbReference type="ARBA" id="ARBA00005189"/>
    </source>
</evidence>
<reference evidence="20 21" key="1">
    <citation type="submission" date="2020-10" db="EMBL/GenBank/DDBJ databases">
        <title>Trueperella pecoris sp. nov. isolated from bovine and porcine specimens.</title>
        <authorList>
            <person name="Schoenecker L."/>
            <person name="Schnydrig P."/>
            <person name="Brodard I."/>
            <person name="Thomann A."/>
            <person name="Hemphill A."/>
            <person name="Rodriguez-Campos S."/>
            <person name="Perreten V."/>
            <person name="Jores J."/>
            <person name="Kittl S."/>
        </authorList>
    </citation>
    <scope>NUCLEOTIDE SEQUENCE [LARGE SCALE GENOMIC DNA]</scope>
    <source>
        <strain evidence="20 21">15A0121</strain>
    </source>
</reference>
<keyword evidence="12 18" id="KW-0548">Nucleotidyltransferase</keyword>
<keyword evidence="10 18" id="KW-0808">Transferase</keyword>
<dbReference type="PANTHER" id="PTHR46382">
    <property type="entry name" value="PHOSPHATIDATE CYTIDYLYLTRANSFERASE"/>
    <property type="match status" value="1"/>
</dbReference>
<proteinExistence type="inferred from homology"/>
<dbReference type="InterPro" id="IPR000374">
    <property type="entry name" value="PC_trans"/>
</dbReference>
<feature type="transmembrane region" description="Helical" evidence="19">
    <location>
        <begin position="110"/>
        <end position="126"/>
    </location>
</feature>
<evidence type="ECO:0000256" key="16">
    <source>
        <dbReference type="ARBA" id="ARBA00023209"/>
    </source>
</evidence>
<keyword evidence="17" id="KW-1208">Phospholipid metabolism</keyword>
<accession>A0A7M1QWB8</accession>
<evidence type="ECO:0000256" key="12">
    <source>
        <dbReference type="ARBA" id="ARBA00022695"/>
    </source>
</evidence>
<evidence type="ECO:0000313" key="20">
    <source>
        <dbReference type="EMBL" id="QOR46289.1"/>
    </source>
</evidence>
<evidence type="ECO:0000256" key="5">
    <source>
        <dbReference type="ARBA" id="ARBA00010185"/>
    </source>
</evidence>
<evidence type="ECO:0000256" key="1">
    <source>
        <dbReference type="ARBA" id="ARBA00001698"/>
    </source>
</evidence>